<dbReference type="Pfam" id="PF14541">
    <property type="entry name" value="TAXi_C"/>
    <property type="match status" value="1"/>
</dbReference>
<evidence type="ECO:0000313" key="6">
    <source>
        <dbReference type="EMBL" id="OMP04485.1"/>
    </source>
</evidence>
<dbReference type="Gene3D" id="2.40.70.10">
    <property type="entry name" value="Acid Proteases"/>
    <property type="match status" value="2"/>
</dbReference>
<gene>
    <name evidence="6" type="ORF">COLO4_09610</name>
</gene>
<sequence length="452" mass="50674">MSLALQFILITLLFQFQFAITSTSNPSGLSIKATVHNSPQSPLYQIENLTIAERVEKLIKITKSRVNYLESVSYQNAKLTPNNIHIGIYREDLFYAVGFTMGSQRQVKLLLDTGGGLTWTQCQPCRRCFHQTLPIFDPRLSSTYGTVPCDHPYCEGPYSLYDCENGLCVYDAQYGGGASTNGVASFESFQFLMSDGSIRSFSNVIFGCSYESSDFAYKNTDISGIFGLNTSPDSMSSQFSPLINSRFSYCFIPFFDAIPRPLVLRFGEDIPQPPHLQSTLLLWVTSRPHLYFLELLDITVANHRIGFQPDTFQIRPDGSGGMFIDSGCLFSLIDTNTIGINAYQTVMRVFRAYYGSRGLQRTQSVMGFELCYEIPPTYNDFASITFHFNGADYTVDGENGHLVLSERFCVAIGKKAGKSVLGAWQQQNKRIIYDRSMGVLQFADEQCINDVL</sequence>
<evidence type="ECO:0000256" key="1">
    <source>
        <dbReference type="ARBA" id="ARBA00007447"/>
    </source>
</evidence>
<dbReference type="AlphaFoldDB" id="A0A1R3KBN1"/>
<dbReference type="GO" id="GO:0006508">
    <property type="term" value="P:proteolysis"/>
    <property type="evidence" value="ECO:0007669"/>
    <property type="project" value="UniProtKB-KW"/>
</dbReference>
<dbReference type="EMBL" id="AWUE01014252">
    <property type="protein sequence ID" value="OMP04485.1"/>
    <property type="molecule type" value="Genomic_DNA"/>
</dbReference>
<evidence type="ECO:0000259" key="5">
    <source>
        <dbReference type="PROSITE" id="PS51767"/>
    </source>
</evidence>
<feature type="domain" description="Peptidase A1" evidence="5">
    <location>
        <begin position="95"/>
        <end position="443"/>
    </location>
</feature>
<keyword evidence="7" id="KW-1185">Reference proteome</keyword>
<reference evidence="7" key="1">
    <citation type="submission" date="2013-09" db="EMBL/GenBank/DDBJ databases">
        <title>Corchorus olitorius genome sequencing.</title>
        <authorList>
            <person name="Alam M."/>
            <person name="Haque M.S."/>
            <person name="Islam M.S."/>
            <person name="Emdad E.M."/>
            <person name="Islam M.M."/>
            <person name="Ahmed B."/>
            <person name="Halim A."/>
            <person name="Hossen Q.M.M."/>
            <person name="Hossain M.Z."/>
            <person name="Ahmed R."/>
            <person name="Khan M.M."/>
            <person name="Islam R."/>
            <person name="Rashid M.M."/>
            <person name="Khan S.A."/>
            <person name="Rahman M.S."/>
            <person name="Alam M."/>
            <person name="Yahiya A.S."/>
            <person name="Khan M.S."/>
            <person name="Azam M.S."/>
            <person name="Haque T."/>
            <person name="Lashkar M.Z.H."/>
            <person name="Akhand A.I."/>
            <person name="Morshed G."/>
            <person name="Roy S."/>
            <person name="Uddin K.S."/>
            <person name="Rabeya T."/>
            <person name="Hossain A.S."/>
            <person name="Chowdhury A."/>
            <person name="Snigdha A.R."/>
            <person name="Mortoza M.S."/>
            <person name="Matin S.A."/>
            <person name="Hoque S.M.E."/>
            <person name="Islam M.K."/>
            <person name="Roy D.K."/>
            <person name="Haider R."/>
            <person name="Moosa M.M."/>
            <person name="Elias S.M."/>
            <person name="Hasan A.M."/>
            <person name="Jahan S."/>
            <person name="Shafiuddin M."/>
            <person name="Mahmood N."/>
            <person name="Shommy N.S."/>
        </authorList>
    </citation>
    <scope>NUCLEOTIDE SEQUENCE [LARGE SCALE GENOMIC DNA]</scope>
    <source>
        <strain evidence="7">cv. O-4</strain>
    </source>
</reference>
<evidence type="ECO:0000256" key="3">
    <source>
        <dbReference type="ARBA" id="ARBA00022801"/>
    </source>
</evidence>
<dbReference type="Proteomes" id="UP000187203">
    <property type="component" value="Unassembled WGS sequence"/>
</dbReference>
<keyword evidence="4" id="KW-0732">Signal</keyword>
<proteinExistence type="inferred from homology"/>
<comment type="similarity">
    <text evidence="1">Belongs to the peptidase A1 family.</text>
</comment>
<dbReference type="GO" id="GO:0008233">
    <property type="term" value="F:peptidase activity"/>
    <property type="evidence" value="ECO:0007669"/>
    <property type="project" value="UniProtKB-KW"/>
</dbReference>
<dbReference type="STRING" id="93759.A0A1R3KBN1"/>
<dbReference type="PROSITE" id="PS51767">
    <property type="entry name" value="PEPTIDASE_A1"/>
    <property type="match status" value="1"/>
</dbReference>
<dbReference type="InterPro" id="IPR032799">
    <property type="entry name" value="TAXi_C"/>
</dbReference>
<organism evidence="6 7">
    <name type="scientific">Corchorus olitorius</name>
    <dbReference type="NCBI Taxonomy" id="93759"/>
    <lineage>
        <taxon>Eukaryota</taxon>
        <taxon>Viridiplantae</taxon>
        <taxon>Streptophyta</taxon>
        <taxon>Embryophyta</taxon>
        <taxon>Tracheophyta</taxon>
        <taxon>Spermatophyta</taxon>
        <taxon>Magnoliopsida</taxon>
        <taxon>eudicotyledons</taxon>
        <taxon>Gunneridae</taxon>
        <taxon>Pentapetalae</taxon>
        <taxon>rosids</taxon>
        <taxon>malvids</taxon>
        <taxon>Malvales</taxon>
        <taxon>Malvaceae</taxon>
        <taxon>Grewioideae</taxon>
        <taxon>Apeibeae</taxon>
        <taxon>Corchorus</taxon>
    </lineage>
</organism>
<dbReference type="InterPro" id="IPR051708">
    <property type="entry name" value="Plant_Aspart_Prot_A1"/>
</dbReference>
<keyword evidence="3" id="KW-0378">Hydrolase</keyword>
<name>A0A1R3KBN1_9ROSI</name>
<dbReference type="Pfam" id="PF14543">
    <property type="entry name" value="TAXi_N"/>
    <property type="match status" value="1"/>
</dbReference>
<accession>A0A1R3KBN1</accession>
<dbReference type="InterPro" id="IPR021109">
    <property type="entry name" value="Peptidase_aspartic_dom_sf"/>
</dbReference>
<keyword evidence="2" id="KW-0645">Protease</keyword>
<protein>
    <submittedName>
        <fullName evidence="6">Peptidase A1</fullName>
    </submittedName>
</protein>
<evidence type="ECO:0000313" key="7">
    <source>
        <dbReference type="Proteomes" id="UP000187203"/>
    </source>
</evidence>
<feature type="signal peptide" evidence="4">
    <location>
        <begin position="1"/>
        <end position="19"/>
    </location>
</feature>
<evidence type="ECO:0000256" key="2">
    <source>
        <dbReference type="ARBA" id="ARBA00022670"/>
    </source>
</evidence>
<dbReference type="OrthoDB" id="1072226at2759"/>
<dbReference type="PANTHER" id="PTHR47967">
    <property type="entry name" value="OS07G0603500 PROTEIN-RELATED"/>
    <property type="match status" value="1"/>
</dbReference>
<feature type="chain" id="PRO_5012141961" evidence="4">
    <location>
        <begin position="20"/>
        <end position="452"/>
    </location>
</feature>
<comment type="caution">
    <text evidence="6">The sequence shown here is derived from an EMBL/GenBank/DDBJ whole genome shotgun (WGS) entry which is preliminary data.</text>
</comment>
<dbReference type="InterPro" id="IPR032861">
    <property type="entry name" value="TAXi_N"/>
</dbReference>
<dbReference type="GO" id="GO:0005576">
    <property type="term" value="C:extracellular region"/>
    <property type="evidence" value="ECO:0007669"/>
    <property type="project" value="TreeGrafter"/>
</dbReference>
<evidence type="ECO:0000256" key="4">
    <source>
        <dbReference type="SAM" id="SignalP"/>
    </source>
</evidence>
<dbReference type="SUPFAM" id="SSF50630">
    <property type="entry name" value="Acid proteases"/>
    <property type="match status" value="1"/>
</dbReference>
<dbReference type="PANTHER" id="PTHR47967:SF123">
    <property type="entry name" value="ASPARTIC PROTEINASE NEPENTHESIN-1-LIKE"/>
    <property type="match status" value="1"/>
</dbReference>
<dbReference type="InterPro" id="IPR033121">
    <property type="entry name" value="PEPTIDASE_A1"/>
</dbReference>